<comment type="caution">
    <text evidence="6">The sequence shown here is derived from an EMBL/GenBank/DDBJ whole genome shotgun (WGS) entry which is preliminary data.</text>
</comment>
<protein>
    <recommendedName>
        <fullName evidence="2">Radical S-adenosyl methionine domain-containing protein 1, mitochondrial</fullName>
    </recommendedName>
    <alternativeName>
        <fullName evidence="3">Putative heme chaperone</fullName>
    </alternativeName>
</protein>
<accession>A0A8S1P482</accession>
<dbReference type="PROSITE" id="PS51918">
    <property type="entry name" value="RADICAL_SAM"/>
    <property type="match status" value="1"/>
</dbReference>
<dbReference type="InterPro" id="IPR034505">
    <property type="entry name" value="Coproporphyrinogen-III_oxidase"/>
</dbReference>
<dbReference type="PANTHER" id="PTHR13932">
    <property type="entry name" value="COPROPORPHYRINIGEN III OXIDASE"/>
    <property type="match status" value="1"/>
</dbReference>
<evidence type="ECO:0000313" key="7">
    <source>
        <dbReference type="Proteomes" id="UP000688137"/>
    </source>
</evidence>
<dbReference type="GO" id="GO:0004109">
    <property type="term" value="F:coproporphyrinogen oxidase activity"/>
    <property type="evidence" value="ECO:0007669"/>
    <property type="project" value="InterPro"/>
</dbReference>
<comment type="function">
    <text evidence="4">May be a heme chaperone, appears to bind heme. Homologous bacterial proteins do not have oxygen-independent coproporphyrinogen-III oxidase activity. Binds 1 [4Fe-4S] cluster. The cluster is coordinated with 3 cysteines and an exchangeable S-adenosyl-L-methionine.</text>
</comment>
<dbReference type="NCBIfam" id="TIGR00539">
    <property type="entry name" value="hemN_rel"/>
    <property type="match status" value="1"/>
</dbReference>
<name>A0A8S1P482_PARPR</name>
<evidence type="ECO:0000256" key="4">
    <source>
        <dbReference type="ARBA" id="ARBA00045130"/>
    </source>
</evidence>
<gene>
    <name evidence="6" type="ORF">PPRIM_AZ9-3.1.T1050060</name>
</gene>
<dbReference type="PANTHER" id="PTHR13932:SF5">
    <property type="entry name" value="RADICAL S-ADENOSYL METHIONINE DOMAIN-CONTAINING PROTEIN 1, MITOCHONDRIAL"/>
    <property type="match status" value="1"/>
</dbReference>
<evidence type="ECO:0000259" key="5">
    <source>
        <dbReference type="PROSITE" id="PS51918"/>
    </source>
</evidence>
<dbReference type="SFLD" id="SFLDS00029">
    <property type="entry name" value="Radical_SAM"/>
    <property type="match status" value="1"/>
</dbReference>
<evidence type="ECO:0000256" key="3">
    <source>
        <dbReference type="ARBA" id="ARBA00033094"/>
    </source>
</evidence>
<comment type="similarity">
    <text evidence="1">Belongs to the anaerobic coproporphyrinogen-III oxidase family. HemW subfamily.</text>
</comment>
<dbReference type="SFLD" id="SFLDG01065">
    <property type="entry name" value="anaerobic_coproporphyrinogen-I"/>
    <property type="match status" value="1"/>
</dbReference>
<keyword evidence="7" id="KW-1185">Reference proteome</keyword>
<evidence type="ECO:0000256" key="1">
    <source>
        <dbReference type="ARBA" id="ARBA00006100"/>
    </source>
</evidence>
<dbReference type="CDD" id="cd01335">
    <property type="entry name" value="Radical_SAM"/>
    <property type="match status" value="1"/>
</dbReference>
<dbReference type="Proteomes" id="UP000688137">
    <property type="component" value="Unassembled WGS sequence"/>
</dbReference>
<evidence type="ECO:0000256" key="2">
    <source>
        <dbReference type="ARBA" id="ARBA00014678"/>
    </source>
</evidence>
<dbReference type="GO" id="GO:0006779">
    <property type="term" value="P:porphyrin-containing compound biosynthetic process"/>
    <property type="evidence" value="ECO:0007669"/>
    <property type="project" value="InterPro"/>
</dbReference>
<feature type="domain" description="Radical SAM core" evidence="5">
    <location>
        <begin position="1"/>
        <end position="240"/>
    </location>
</feature>
<dbReference type="InterPro" id="IPR004559">
    <property type="entry name" value="HemW-like"/>
</dbReference>
<reference evidence="6" key="1">
    <citation type="submission" date="2021-01" db="EMBL/GenBank/DDBJ databases">
        <authorList>
            <consortium name="Genoscope - CEA"/>
            <person name="William W."/>
        </authorList>
    </citation>
    <scope>NUCLEOTIDE SEQUENCE</scope>
</reference>
<dbReference type="GO" id="GO:0051539">
    <property type="term" value="F:4 iron, 4 sulfur cluster binding"/>
    <property type="evidence" value="ECO:0007669"/>
    <property type="project" value="InterPro"/>
</dbReference>
<dbReference type="OMA" id="HIPWCVR"/>
<dbReference type="SMART" id="SM00729">
    <property type="entry name" value="Elp3"/>
    <property type="match status" value="1"/>
</dbReference>
<dbReference type="SFLD" id="SFLDF00562">
    <property type="entry name" value="HemN-like__clustered_with_heat"/>
    <property type="match status" value="1"/>
</dbReference>
<dbReference type="AlphaFoldDB" id="A0A8S1P482"/>
<evidence type="ECO:0000313" key="6">
    <source>
        <dbReference type="EMBL" id="CAD8097836.1"/>
    </source>
</evidence>
<dbReference type="InterPro" id="IPR007197">
    <property type="entry name" value="rSAM"/>
</dbReference>
<dbReference type="InterPro" id="IPR006638">
    <property type="entry name" value="Elp3/MiaA/NifB-like_rSAM"/>
</dbReference>
<dbReference type="GO" id="GO:0005737">
    <property type="term" value="C:cytoplasm"/>
    <property type="evidence" value="ECO:0007669"/>
    <property type="project" value="InterPro"/>
</dbReference>
<dbReference type="Pfam" id="PF04055">
    <property type="entry name" value="Radical_SAM"/>
    <property type="match status" value="1"/>
</dbReference>
<proteinExistence type="inferred from homology"/>
<organism evidence="6 7">
    <name type="scientific">Paramecium primaurelia</name>
    <dbReference type="NCBI Taxonomy" id="5886"/>
    <lineage>
        <taxon>Eukaryota</taxon>
        <taxon>Sar</taxon>
        <taxon>Alveolata</taxon>
        <taxon>Ciliophora</taxon>
        <taxon>Intramacronucleata</taxon>
        <taxon>Oligohymenophorea</taxon>
        <taxon>Peniculida</taxon>
        <taxon>Parameciidae</taxon>
        <taxon>Paramecium</taxon>
    </lineage>
</organism>
<sequence>MSAYIHIPFCLKRCFYCAFPVHVVGQTEVNQNYYKQCLEKQYIGYLIKDIQKHYQGEPLKTIYFGGGTPSLLSLESLQLILNCFKKQSNTEITIEADPKTFNEDKLQGFKTLGFNRLSVGIQSLQDETLQRLNRSHQRKDIDDALGMIEKVYGTFDNCSFDFLYNLPTEVGQSSLEDLKWFVEQFKPGHISAYSLSIEEESYFYKKLNYREGIHPLPNIEIQTCNYTKVHQILQQYDHYEISNFAKSEKHISQHNRNYWHGNSNFYGFGMGATSLQNLIRITRPNTLKKYYQFVESGEGCLIEDESSQFEKQRILLMSRLRTKWGIDRALLSQSLLEAMKKFEEYFIISEDNIKLKIPEGYLVCDEIVGYLQNIK</sequence>
<dbReference type="EMBL" id="CAJJDM010000108">
    <property type="protein sequence ID" value="CAD8097836.1"/>
    <property type="molecule type" value="Genomic_DNA"/>
</dbReference>